<dbReference type="AlphaFoldDB" id="A0A917F8N8"/>
<keyword evidence="6" id="KW-1185">Reference proteome</keyword>
<dbReference type="SMART" id="SM00866">
    <property type="entry name" value="UTRA"/>
    <property type="match status" value="1"/>
</dbReference>
<dbReference type="InterPro" id="IPR036388">
    <property type="entry name" value="WH-like_DNA-bd_sf"/>
</dbReference>
<dbReference type="InterPro" id="IPR011663">
    <property type="entry name" value="UTRA"/>
</dbReference>
<dbReference type="GO" id="GO:0045892">
    <property type="term" value="P:negative regulation of DNA-templated transcription"/>
    <property type="evidence" value="ECO:0007669"/>
    <property type="project" value="TreeGrafter"/>
</dbReference>
<evidence type="ECO:0000256" key="1">
    <source>
        <dbReference type="ARBA" id="ARBA00023015"/>
    </source>
</evidence>
<reference evidence="5" key="2">
    <citation type="submission" date="2020-09" db="EMBL/GenBank/DDBJ databases">
        <authorList>
            <person name="Sun Q."/>
            <person name="Zhou Y."/>
        </authorList>
    </citation>
    <scope>NUCLEOTIDE SEQUENCE</scope>
    <source>
        <strain evidence="5">CGMCC 1.16067</strain>
    </source>
</reference>
<dbReference type="Gene3D" id="3.40.1410.10">
    <property type="entry name" value="Chorismate lyase-like"/>
    <property type="match status" value="1"/>
</dbReference>
<protein>
    <submittedName>
        <fullName evidence="5">GntR family transcriptional regulator</fullName>
    </submittedName>
</protein>
<dbReference type="Pfam" id="PF07702">
    <property type="entry name" value="UTRA"/>
    <property type="match status" value="1"/>
</dbReference>
<dbReference type="GO" id="GO:0003700">
    <property type="term" value="F:DNA-binding transcription factor activity"/>
    <property type="evidence" value="ECO:0007669"/>
    <property type="project" value="InterPro"/>
</dbReference>
<dbReference type="PRINTS" id="PR00035">
    <property type="entry name" value="HTHGNTR"/>
</dbReference>
<dbReference type="PROSITE" id="PS50949">
    <property type="entry name" value="HTH_GNTR"/>
    <property type="match status" value="1"/>
</dbReference>
<organism evidence="5 6">
    <name type="scientific">Marmoricola endophyticus</name>
    <dbReference type="NCBI Taxonomy" id="2040280"/>
    <lineage>
        <taxon>Bacteria</taxon>
        <taxon>Bacillati</taxon>
        <taxon>Actinomycetota</taxon>
        <taxon>Actinomycetes</taxon>
        <taxon>Propionibacteriales</taxon>
        <taxon>Nocardioidaceae</taxon>
        <taxon>Marmoricola</taxon>
    </lineage>
</organism>
<sequence>MLPVVWSSVYGGVVNVPRTTLHAQVADGIREQILGGELPVGASLPSEARLCARYDASRGTVRAALAALRHEGLIEGGQGRPSVVRDNAAAQSFDTFLSFTAWAQQTGRTPGQRTVEIARRSVGAVAAAALGLEAGTPVVEVLRLRLLDGEPAMLERSTFVEPVGRLLFDFDADSGSIYAHLIGQGVPLHQARHTFDAVAAEEVDAEHLDVLPGAPLLRERRRAVSSEGEPLEYAEDRYRPDRVTFSIDNVRPQVSGASADLRVIKEIS</sequence>
<keyword evidence="2" id="KW-0238">DNA-binding</keyword>
<dbReference type="SUPFAM" id="SSF64288">
    <property type="entry name" value="Chorismate lyase-like"/>
    <property type="match status" value="1"/>
</dbReference>
<dbReference type="SMART" id="SM00345">
    <property type="entry name" value="HTH_GNTR"/>
    <property type="match status" value="1"/>
</dbReference>
<reference evidence="5" key="1">
    <citation type="journal article" date="2014" name="Int. J. Syst. Evol. Microbiol.">
        <title>Complete genome sequence of Corynebacterium casei LMG S-19264T (=DSM 44701T), isolated from a smear-ripened cheese.</title>
        <authorList>
            <consortium name="US DOE Joint Genome Institute (JGI-PGF)"/>
            <person name="Walter F."/>
            <person name="Albersmeier A."/>
            <person name="Kalinowski J."/>
            <person name="Ruckert C."/>
        </authorList>
    </citation>
    <scope>NUCLEOTIDE SEQUENCE</scope>
    <source>
        <strain evidence="5">CGMCC 1.16067</strain>
    </source>
</reference>
<keyword evidence="3" id="KW-0804">Transcription</keyword>
<evidence type="ECO:0000256" key="2">
    <source>
        <dbReference type="ARBA" id="ARBA00023125"/>
    </source>
</evidence>
<name>A0A917F8N8_9ACTN</name>
<dbReference type="CDD" id="cd07377">
    <property type="entry name" value="WHTH_GntR"/>
    <property type="match status" value="1"/>
</dbReference>
<keyword evidence="1" id="KW-0805">Transcription regulation</keyword>
<evidence type="ECO:0000259" key="4">
    <source>
        <dbReference type="PROSITE" id="PS50949"/>
    </source>
</evidence>
<accession>A0A917F8N8</accession>
<dbReference type="EMBL" id="BMKQ01000002">
    <property type="protein sequence ID" value="GGF56934.1"/>
    <property type="molecule type" value="Genomic_DNA"/>
</dbReference>
<dbReference type="InterPro" id="IPR000524">
    <property type="entry name" value="Tscrpt_reg_HTH_GntR"/>
</dbReference>
<dbReference type="Gene3D" id="1.10.10.10">
    <property type="entry name" value="Winged helix-like DNA-binding domain superfamily/Winged helix DNA-binding domain"/>
    <property type="match status" value="1"/>
</dbReference>
<evidence type="ECO:0000313" key="6">
    <source>
        <dbReference type="Proteomes" id="UP000649179"/>
    </source>
</evidence>
<dbReference type="PANTHER" id="PTHR44846:SF1">
    <property type="entry name" value="MANNOSYL-D-GLYCERATE TRANSPORT_METABOLISM SYSTEM REPRESSOR MNGR-RELATED"/>
    <property type="match status" value="1"/>
</dbReference>
<evidence type="ECO:0000256" key="3">
    <source>
        <dbReference type="ARBA" id="ARBA00023163"/>
    </source>
</evidence>
<dbReference type="Proteomes" id="UP000649179">
    <property type="component" value="Unassembled WGS sequence"/>
</dbReference>
<gene>
    <name evidence="5" type="ORF">GCM10011519_33580</name>
</gene>
<dbReference type="SUPFAM" id="SSF46785">
    <property type="entry name" value="Winged helix' DNA-binding domain"/>
    <property type="match status" value="1"/>
</dbReference>
<dbReference type="GO" id="GO:0003677">
    <property type="term" value="F:DNA binding"/>
    <property type="evidence" value="ECO:0007669"/>
    <property type="project" value="UniProtKB-KW"/>
</dbReference>
<proteinExistence type="predicted"/>
<dbReference type="InterPro" id="IPR028978">
    <property type="entry name" value="Chorismate_lyase_/UTRA_dom_sf"/>
</dbReference>
<comment type="caution">
    <text evidence="5">The sequence shown here is derived from an EMBL/GenBank/DDBJ whole genome shotgun (WGS) entry which is preliminary data.</text>
</comment>
<dbReference type="PANTHER" id="PTHR44846">
    <property type="entry name" value="MANNOSYL-D-GLYCERATE TRANSPORT/METABOLISM SYSTEM REPRESSOR MNGR-RELATED"/>
    <property type="match status" value="1"/>
</dbReference>
<dbReference type="InterPro" id="IPR050679">
    <property type="entry name" value="Bact_HTH_transcr_reg"/>
</dbReference>
<evidence type="ECO:0000313" key="5">
    <source>
        <dbReference type="EMBL" id="GGF56934.1"/>
    </source>
</evidence>
<feature type="domain" description="HTH gntR-type" evidence="4">
    <location>
        <begin position="19"/>
        <end position="87"/>
    </location>
</feature>
<dbReference type="InterPro" id="IPR036390">
    <property type="entry name" value="WH_DNA-bd_sf"/>
</dbReference>
<dbReference type="Pfam" id="PF00392">
    <property type="entry name" value="GntR"/>
    <property type="match status" value="1"/>
</dbReference>